<dbReference type="STRING" id="177413.SAMN05660859_0085"/>
<dbReference type="GO" id="GO:0008270">
    <property type="term" value="F:zinc ion binding"/>
    <property type="evidence" value="ECO:0007669"/>
    <property type="project" value="TreeGrafter"/>
</dbReference>
<dbReference type="PANTHER" id="PTHR34858">
    <property type="entry name" value="CYSO-CYSTEINE PEPTIDASE"/>
    <property type="match status" value="1"/>
</dbReference>
<evidence type="ECO:0000256" key="3">
    <source>
        <dbReference type="ARBA" id="ARBA00022723"/>
    </source>
</evidence>
<keyword evidence="9" id="KW-0647">Proteasome</keyword>
<keyword evidence="6" id="KW-0862">Zinc</keyword>
<evidence type="ECO:0000313" key="10">
    <source>
        <dbReference type="Proteomes" id="UP000198889"/>
    </source>
</evidence>
<feature type="domain" description="NlpC/P60" evidence="8">
    <location>
        <begin position="91"/>
        <end position="257"/>
    </location>
</feature>
<dbReference type="GO" id="GO:0006508">
    <property type="term" value="P:proteolysis"/>
    <property type="evidence" value="ECO:0007669"/>
    <property type="project" value="UniProtKB-KW"/>
</dbReference>
<keyword evidence="5" id="KW-0788">Thiol protease</keyword>
<protein>
    <submittedName>
        <fullName evidence="9">Proteasome lid subunit RPN8/RPN11, contains Jab1/MPN metalloenzyme (JAMM) motif</fullName>
    </submittedName>
</protein>
<evidence type="ECO:0000313" key="9">
    <source>
        <dbReference type="EMBL" id="SCW95669.1"/>
    </source>
</evidence>
<accession>A0A1G4US98</accession>
<proteinExistence type="inferred from homology"/>
<dbReference type="EMBL" id="FMTP01000010">
    <property type="protein sequence ID" value="SCW95669.1"/>
    <property type="molecule type" value="Genomic_DNA"/>
</dbReference>
<dbReference type="Pfam" id="PF14464">
    <property type="entry name" value="Prok-JAB"/>
    <property type="match status" value="1"/>
</dbReference>
<evidence type="ECO:0000256" key="5">
    <source>
        <dbReference type="ARBA" id="ARBA00022807"/>
    </source>
</evidence>
<dbReference type="AlphaFoldDB" id="A0A1G4US98"/>
<dbReference type="SUPFAM" id="SSF54001">
    <property type="entry name" value="Cysteine proteinases"/>
    <property type="match status" value="1"/>
</dbReference>
<keyword evidence="10" id="KW-1185">Reference proteome</keyword>
<sequence>MIDRFPEAFAAAAAHARAEYPKESCGLIVAGVYQPAANLADDPMNDFVLDPAVINPLLFAGAMRTVDAIVHSHPGGPHWPSKADMEGQIQTDLPWAIIPLDEDRTYKPLVWGASTPIPPMIGREFVHGVTDCYSLIRDCFRLGADALAAQGVTNAWPFIPIELEEIPREDSWWAGDADLYSGNFARMGFVVVKMPDVRPGDVFLTKIRSEKFNHGGLLVGNDLILHHLPARLSRREPAGLWGRQAGLWIRYEGPTDA</sequence>
<dbReference type="PROSITE" id="PS51935">
    <property type="entry name" value="NLPC_P60"/>
    <property type="match status" value="1"/>
</dbReference>
<keyword evidence="4" id="KW-0378">Hydrolase</keyword>
<dbReference type="InterPro" id="IPR038765">
    <property type="entry name" value="Papain-like_cys_pep_sf"/>
</dbReference>
<dbReference type="SUPFAM" id="SSF102712">
    <property type="entry name" value="JAB1/MPN domain"/>
    <property type="match status" value="1"/>
</dbReference>
<evidence type="ECO:0000259" key="8">
    <source>
        <dbReference type="PROSITE" id="PS51935"/>
    </source>
</evidence>
<organism evidence="9 10">
    <name type="scientific">Ancylobacter rudongensis</name>
    <dbReference type="NCBI Taxonomy" id="177413"/>
    <lineage>
        <taxon>Bacteria</taxon>
        <taxon>Pseudomonadati</taxon>
        <taxon>Pseudomonadota</taxon>
        <taxon>Alphaproteobacteria</taxon>
        <taxon>Hyphomicrobiales</taxon>
        <taxon>Xanthobacteraceae</taxon>
        <taxon>Ancylobacter</taxon>
    </lineage>
</organism>
<dbReference type="PANTHER" id="PTHR34858:SF1">
    <property type="entry name" value="CYSO-CYSTEINE PEPTIDASE"/>
    <property type="match status" value="1"/>
</dbReference>
<name>A0A1G4US98_9HYPH</name>
<evidence type="ECO:0000256" key="7">
    <source>
        <dbReference type="ARBA" id="ARBA00023049"/>
    </source>
</evidence>
<keyword evidence="2" id="KW-0645">Protease</keyword>
<dbReference type="GO" id="GO:0000502">
    <property type="term" value="C:proteasome complex"/>
    <property type="evidence" value="ECO:0007669"/>
    <property type="project" value="UniProtKB-KW"/>
</dbReference>
<dbReference type="GO" id="GO:0008234">
    <property type="term" value="F:cysteine-type peptidase activity"/>
    <property type="evidence" value="ECO:0007669"/>
    <property type="project" value="UniProtKB-KW"/>
</dbReference>
<dbReference type="InterPro" id="IPR000064">
    <property type="entry name" value="NLP_P60_dom"/>
</dbReference>
<reference evidence="10" key="1">
    <citation type="submission" date="2016-10" db="EMBL/GenBank/DDBJ databases">
        <authorList>
            <person name="Varghese N."/>
            <person name="Submissions S."/>
        </authorList>
    </citation>
    <scope>NUCLEOTIDE SEQUENCE [LARGE SCALE GENOMIC DNA]</scope>
    <source>
        <strain evidence="10">CGMCC 1.1761</strain>
    </source>
</reference>
<dbReference type="RefSeq" id="WP_091444171.1">
    <property type="nucleotide sequence ID" value="NZ_FMTP01000010.1"/>
</dbReference>
<dbReference type="GO" id="GO:0008235">
    <property type="term" value="F:metalloexopeptidase activity"/>
    <property type="evidence" value="ECO:0007669"/>
    <property type="project" value="TreeGrafter"/>
</dbReference>
<keyword evidence="7" id="KW-0482">Metalloprotease</keyword>
<keyword evidence="3" id="KW-0479">Metal-binding</keyword>
<dbReference type="Gene3D" id="3.40.140.10">
    <property type="entry name" value="Cytidine Deaminase, domain 2"/>
    <property type="match status" value="1"/>
</dbReference>
<evidence type="ECO:0000256" key="2">
    <source>
        <dbReference type="ARBA" id="ARBA00022670"/>
    </source>
</evidence>
<dbReference type="InterPro" id="IPR051929">
    <property type="entry name" value="VirAsm_ModProt"/>
</dbReference>
<comment type="similarity">
    <text evidence="1">Belongs to the peptidase C40 family.</text>
</comment>
<evidence type="ECO:0000256" key="6">
    <source>
        <dbReference type="ARBA" id="ARBA00022833"/>
    </source>
</evidence>
<gene>
    <name evidence="9" type="ORF">SAMN05660859_0085</name>
</gene>
<evidence type="ECO:0000256" key="4">
    <source>
        <dbReference type="ARBA" id="ARBA00022801"/>
    </source>
</evidence>
<dbReference type="InterPro" id="IPR028090">
    <property type="entry name" value="JAB_dom_prok"/>
</dbReference>
<evidence type="ECO:0000256" key="1">
    <source>
        <dbReference type="ARBA" id="ARBA00007074"/>
    </source>
</evidence>
<dbReference type="Proteomes" id="UP000198889">
    <property type="component" value="Unassembled WGS sequence"/>
</dbReference>